<comment type="caution">
    <text evidence="1">The sequence shown here is derived from an EMBL/GenBank/DDBJ whole genome shotgun (WGS) entry which is preliminary data.</text>
</comment>
<gene>
    <name evidence="1" type="ORF">PCOR1329_LOCUS5218</name>
</gene>
<reference evidence="1" key="1">
    <citation type="submission" date="2023-10" db="EMBL/GenBank/DDBJ databases">
        <authorList>
            <person name="Chen Y."/>
            <person name="Shah S."/>
            <person name="Dougan E. K."/>
            <person name="Thang M."/>
            <person name="Chan C."/>
        </authorList>
    </citation>
    <scope>NUCLEOTIDE SEQUENCE [LARGE SCALE GENOMIC DNA]</scope>
</reference>
<organism evidence="1 2">
    <name type="scientific">Prorocentrum cordatum</name>
    <dbReference type="NCBI Taxonomy" id="2364126"/>
    <lineage>
        <taxon>Eukaryota</taxon>
        <taxon>Sar</taxon>
        <taxon>Alveolata</taxon>
        <taxon>Dinophyceae</taxon>
        <taxon>Prorocentrales</taxon>
        <taxon>Prorocentraceae</taxon>
        <taxon>Prorocentrum</taxon>
    </lineage>
</organism>
<name>A0ABN9PVF1_9DINO</name>
<keyword evidence="2" id="KW-1185">Reference proteome</keyword>
<evidence type="ECO:0000313" key="1">
    <source>
        <dbReference type="EMBL" id="CAK0795587.1"/>
    </source>
</evidence>
<dbReference type="EMBL" id="CAUYUJ010001370">
    <property type="protein sequence ID" value="CAK0795587.1"/>
    <property type="molecule type" value="Genomic_DNA"/>
</dbReference>
<proteinExistence type="predicted"/>
<accession>A0ABN9PVF1</accession>
<protein>
    <submittedName>
        <fullName evidence="1">Uncharacterized protein</fullName>
    </submittedName>
</protein>
<evidence type="ECO:0000313" key="2">
    <source>
        <dbReference type="Proteomes" id="UP001189429"/>
    </source>
</evidence>
<dbReference type="Proteomes" id="UP001189429">
    <property type="component" value="Unassembled WGS sequence"/>
</dbReference>
<sequence>MAARTSGQFHYVRYNVGGPAIYHEWLTLLPGYILTPDDDDYAESDLAGGDLRSVHDSAGQGDAIVGVAAHRLYKFRRLPSAAVVWAAVRRGVAQGHGPLPPSPFNLELSADNVLGVAAGALALPDPLGAAPAAAAPGALALAGAAVPPAGAPGPPAAVAAEPEGGVGALAAALGVAGPDPRVMATVLDARGLRDMPFSDAVKRQTETARADWPARGPRTTTWVLHFMLRMAGGAMAWHNRWMAMMQALETDDTAKLHETLCRARIH</sequence>